<gene>
    <name evidence="1" type="ORF">BJ138DRAFT_1172406</name>
</gene>
<accession>A0ACB8AG24</accession>
<keyword evidence="2" id="KW-1185">Reference proteome</keyword>
<evidence type="ECO:0000313" key="2">
    <source>
        <dbReference type="Proteomes" id="UP000790377"/>
    </source>
</evidence>
<comment type="caution">
    <text evidence="1">The sequence shown here is derived from an EMBL/GenBank/DDBJ whole genome shotgun (WGS) entry which is preliminary data.</text>
</comment>
<sequence length="302" mass="33876">MADNRRDKPRKRKYRSDGTPTWTRRAIDGPGVWASCVKGKEKQTVGELYDLFESVAAEIWPVPDGRPPSDDGSASDEESELDVEKQIAKEVAAMKRPRHEPRFVNCQTNTPCVVFIACKPPVDPVKLITTHIEKVVTTGVTRTKYTHRLVPVSGSCVANLPEIRSLCQRVFPPFFAQNEGGNPSKIHRYKIELRMRNHNSISRMDIIQEVAKCIPETYTVDLDNPEVFVLVEIFKSVCGVSVVTDYYRLQKFNVMELANTKNGKEKFAEGTGRVHKMDLDSSIPSSKGLKPASLELEDGVLS</sequence>
<evidence type="ECO:0000313" key="1">
    <source>
        <dbReference type="EMBL" id="KAH7911683.1"/>
    </source>
</evidence>
<organism evidence="1 2">
    <name type="scientific">Hygrophoropsis aurantiaca</name>
    <dbReference type="NCBI Taxonomy" id="72124"/>
    <lineage>
        <taxon>Eukaryota</taxon>
        <taxon>Fungi</taxon>
        <taxon>Dikarya</taxon>
        <taxon>Basidiomycota</taxon>
        <taxon>Agaricomycotina</taxon>
        <taxon>Agaricomycetes</taxon>
        <taxon>Agaricomycetidae</taxon>
        <taxon>Boletales</taxon>
        <taxon>Coniophorineae</taxon>
        <taxon>Hygrophoropsidaceae</taxon>
        <taxon>Hygrophoropsis</taxon>
    </lineage>
</organism>
<name>A0ACB8AG24_9AGAM</name>
<dbReference type="EMBL" id="MU267670">
    <property type="protein sequence ID" value="KAH7911683.1"/>
    <property type="molecule type" value="Genomic_DNA"/>
</dbReference>
<dbReference type="Proteomes" id="UP000790377">
    <property type="component" value="Unassembled WGS sequence"/>
</dbReference>
<protein>
    <submittedName>
        <fullName evidence="1">Uncharacterized protein</fullName>
    </submittedName>
</protein>
<proteinExistence type="predicted"/>
<reference evidence="1" key="1">
    <citation type="journal article" date="2021" name="New Phytol.">
        <title>Evolutionary innovations through gain and loss of genes in the ectomycorrhizal Boletales.</title>
        <authorList>
            <person name="Wu G."/>
            <person name="Miyauchi S."/>
            <person name="Morin E."/>
            <person name="Kuo A."/>
            <person name="Drula E."/>
            <person name="Varga T."/>
            <person name="Kohler A."/>
            <person name="Feng B."/>
            <person name="Cao Y."/>
            <person name="Lipzen A."/>
            <person name="Daum C."/>
            <person name="Hundley H."/>
            <person name="Pangilinan J."/>
            <person name="Johnson J."/>
            <person name="Barry K."/>
            <person name="LaButti K."/>
            <person name="Ng V."/>
            <person name="Ahrendt S."/>
            <person name="Min B."/>
            <person name="Choi I.G."/>
            <person name="Park H."/>
            <person name="Plett J.M."/>
            <person name="Magnuson J."/>
            <person name="Spatafora J.W."/>
            <person name="Nagy L.G."/>
            <person name="Henrissat B."/>
            <person name="Grigoriev I.V."/>
            <person name="Yang Z.L."/>
            <person name="Xu J."/>
            <person name="Martin F.M."/>
        </authorList>
    </citation>
    <scope>NUCLEOTIDE SEQUENCE</scope>
    <source>
        <strain evidence="1">ATCC 28755</strain>
    </source>
</reference>